<evidence type="ECO:0000313" key="3">
    <source>
        <dbReference type="Proteomes" id="UP000515873"/>
    </source>
</evidence>
<name>A0A7G8PZZ7_9GAMM</name>
<dbReference type="Proteomes" id="UP000515873">
    <property type="component" value="Chromosome"/>
</dbReference>
<evidence type="ECO:0000313" key="2">
    <source>
        <dbReference type="EMBL" id="QNK00105.1"/>
    </source>
</evidence>
<reference evidence="2 3" key="1">
    <citation type="submission" date="2020-08" db="EMBL/GenBank/DDBJ databases">
        <title>Dyella sp. G9 isolated from forest soil.</title>
        <authorList>
            <person name="Fu J."/>
            <person name="Qiu L."/>
        </authorList>
    </citation>
    <scope>NUCLEOTIDE SEQUENCE [LARGE SCALE GENOMIC DNA]</scope>
    <source>
        <strain evidence="2 3">G9</strain>
    </source>
</reference>
<dbReference type="EMBL" id="CP060412">
    <property type="protein sequence ID" value="QNK00105.1"/>
    <property type="molecule type" value="Genomic_DNA"/>
</dbReference>
<feature type="chain" id="PRO_5028836667" evidence="1">
    <location>
        <begin position="24"/>
        <end position="270"/>
    </location>
</feature>
<protein>
    <submittedName>
        <fullName evidence="2">Transporter</fullName>
    </submittedName>
</protein>
<dbReference type="RefSeq" id="WP_187055585.1">
    <property type="nucleotide sequence ID" value="NZ_CP060412.1"/>
</dbReference>
<proteinExistence type="predicted"/>
<evidence type="ECO:0000256" key="1">
    <source>
        <dbReference type="SAM" id="SignalP"/>
    </source>
</evidence>
<dbReference type="AlphaFoldDB" id="A0A7G8PZZ7"/>
<sequence length="270" mass="29172">MNRLLTLIAGAAVALTMATPSQAQSAGDNQELAKKLSNPVASLISVPFQFNYDQNIGSEREGDKYLLNFQPVIPVSISDDWNMISRTIVPIASQHDIAPGAGSQTGLGDVTASLFFSPKAPTSGGWIWGIGPAVLVPTATDKLLGSGKWGAGPTAIVLRQQGAWTYGMLANHIWSVGGQSNRTGVSSTFVQPFFSYNTPTAWTFTLQTESTYDWKHSQWSIPINVLAAKLVRFGKQPVQFSLGARYWDHATDSGPHGWAVRMGFTLLFPE</sequence>
<organism evidence="2 3">
    <name type="scientific">Dyella telluris</name>
    <dbReference type="NCBI Taxonomy" id="2763498"/>
    <lineage>
        <taxon>Bacteria</taxon>
        <taxon>Pseudomonadati</taxon>
        <taxon>Pseudomonadota</taxon>
        <taxon>Gammaproteobacteria</taxon>
        <taxon>Lysobacterales</taxon>
        <taxon>Rhodanobacteraceae</taxon>
        <taxon>Dyella</taxon>
    </lineage>
</organism>
<keyword evidence="1" id="KW-0732">Signal</keyword>
<gene>
    <name evidence="2" type="ORF">H8F01_13315</name>
</gene>
<accession>A0A7G8PZZ7</accession>
<dbReference type="KEGG" id="dtl:H8F01_13315"/>
<keyword evidence="3" id="KW-1185">Reference proteome</keyword>
<feature type="signal peptide" evidence="1">
    <location>
        <begin position="1"/>
        <end position="23"/>
    </location>
</feature>